<organism evidence="1 2">
    <name type="scientific">Trifolium medium</name>
    <dbReference type="NCBI Taxonomy" id="97028"/>
    <lineage>
        <taxon>Eukaryota</taxon>
        <taxon>Viridiplantae</taxon>
        <taxon>Streptophyta</taxon>
        <taxon>Embryophyta</taxon>
        <taxon>Tracheophyta</taxon>
        <taxon>Spermatophyta</taxon>
        <taxon>Magnoliopsida</taxon>
        <taxon>eudicotyledons</taxon>
        <taxon>Gunneridae</taxon>
        <taxon>Pentapetalae</taxon>
        <taxon>rosids</taxon>
        <taxon>fabids</taxon>
        <taxon>Fabales</taxon>
        <taxon>Fabaceae</taxon>
        <taxon>Papilionoideae</taxon>
        <taxon>50 kb inversion clade</taxon>
        <taxon>NPAAA clade</taxon>
        <taxon>Hologalegina</taxon>
        <taxon>IRL clade</taxon>
        <taxon>Trifolieae</taxon>
        <taxon>Trifolium</taxon>
    </lineage>
</organism>
<comment type="caution">
    <text evidence="1">The sequence shown here is derived from an EMBL/GenBank/DDBJ whole genome shotgun (WGS) entry which is preliminary data.</text>
</comment>
<dbReference type="AlphaFoldDB" id="A0A392TQ65"/>
<evidence type="ECO:0000313" key="1">
    <source>
        <dbReference type="EMBL" id="MCI63339.1"/>
    </source>
</evidence>
<protein>
    <submittedName>
        <fullName evidence="1">Uncharacterized protein</fullName>
    </submittedName>
</protein>
<accession>A0A392TQ65</accession>
<dbReference type="Proteomes" id="UP000265520">
    <property type="component" value="Unassembled WGS sequence"/>
</dbReference>
<keyword evidence="2" id="KW-1185">Reference proteome</keyword>
<sequence>MLRHSIYSLKKVARLPSKDRSEVLKILKKNTLRRRERSNSIRL</sequence>
<evidence type="ECO:0000313" key="2">
    <source>
        <dbReference type="Proteomes" id="UP000265520"/>
    </source>
</evidence>
<dbReference type="EMBL" id="LXQA010635272">
    <property type="protein sequence ID" value="MCI63339.1"/>
    <property type="molecule type" value="Genomic_DNA"/>
</dbReference>
<reference evidence="1 2" key="1">
    <citation type="journal article" date="2018" name="Front. Plant Sci.">
        <title>Red Clover (Trifolium pratense) and Zigzag Clover (T. medium) - A Picture of Genomic Similarities and Differences.</title>
        <authorList>
            <person name="Dluhosova J."/>
            <person name="Istvanek J."/>
            <person name="Nedelnik J."/>
            <person name="Repkova J."/>
        </authorList>
    </citation>
    <scope>NUCLEOTIDE SEQUENCE [LARGE SCALE GENOMIC DNA]</scope>
    <source>
        <strain evidence="2">cv. 10/8</strain>
        <tissue evidence="1">Leaf</tissue>
    </source>
</reference>
<name>A0A392TQ65_9FABA</name>
<proteinExistence type="predicted"/>
<feature type="non-terminal residue" evidence="1">
    <location>
        <position position="43"/>
    </location>
</feature>